<dbReference type="InterPro" id="IPR009051">
    <property type="entry name" value="Helical_ferredxn"/>
</dbReference>
<gene>
    <name evidence="8" type="ORF">NMS_2537</name>
</gene>
<dbReference type="GO" id="GO:0051539">
    <property type="term" value="F:4 iron, 4 sulfur cluster binding"/>
    <property type="evidence" value="ECO:0007669"/>
    <property type="project" value="UniProtKB-KW"/>
</dbReference>
<feature type="transmembrane region" description="Helical" evidence="6">
    <location>
        <begin position="152"/>
        <end position="170"/>
    </location>
</feature>
<dbReference type="InterPro" id="IPR017896">
    <property type="entry name" value="4Fe4S_Fe-S-bd"/>
</dbReference>
<dbReference type="PROSITE" id="PS51379">
    <property type="entry name" value="4FE4S_FER_2"/>
    <property type="match status" value="2"/>
</dbReference>
<dbReference type="Proteomes" id="UP000031760">
    <property type="component" value="Chromosome"/>
</dbReference>
<dbReference type="STRING" id="1454201.NMS_2537"/>
<reference evidence="8 9" key="1">
    <citation type="journal article" date="2014" name="Proc. Natl. Acad. Sci. U.S.A.">
        <title>Functional characterization of flavobacteria rhodopsins reveals a unique class of light-driven chloride pump in bacteria.</title>
        <authorList>
            <person name="Yoshizawa S."/>
            <person name="Kumagai Y."/>
            <person name="Kim H."/>
            <person name="Ogura Y."/>
            <person name="Hayashi T."/>
            <person name="Iwasaki W."/>
            <person name="DeLong E.F."/>
            <person name="Kogure K."/>
        </authorList>
    </citation>
    <scope>NUCLEOTIDE SEQUENCE [LARGE SCALE GENOMIC DNA]</scope>
    <source>
        <strain evidence="8 9">S1-08</strain>
    </source>
</reference>
<dbReference type="HOGENOM" id="CLU_619292_0_0_10"/>
<keyword evidence="6" id="KW-1133">Transmembrane helix</keyword>
<proteinExistence type="predicted"/>
<evidence type="ECO:0000256" key="1">
    <source>
        <dbReference type="ARBA" id="ARBA00022485"/>
    </source>
</evidence>
<evidence type="ECO:0000256" key="2">
    <source>
        <dbReference type="ARBA" id="ARBA00022723"/>
    </source>
</evidence>
<protein>
    <submittedName>
        <fullName evidence="8">Iron-sulphur-binding reductase</fullName>
    </submittedName>
</protein>
<keyword evidence="4" id="KW-0408">Iron</keyword>
<evidence type="ECO:0000256" key="4">
    <source>
        <dbReference type="ARBA" id="ARBA00023004"/>
    </source>
</evidence>
<feature type="domain" description="4Fe-4S ferredoxin-type" evidence="7">
    <location>
        <begin position="312"/>
        <end position="343"/>
    </location>
</feature>
<evidence type="ECO:0000313" key="9">
    <source>
        <dbReference type="Proteomes" id="UP000031760"/>
    </source>
</evidence>
<keyword evidence="2" id="KW-0479">Metal-binding</keyword>
<organism evidence="8 9">
    <name type="scientific">Nonlabens marinus S1-08</name>
    <dbReference type="NCBI Taxonomy" id="1454201"/>
    <lineage>
        <taxon>Bacteria</taxon>
        <taxon>Pseudomonadati</taxon>
        <taxon>Bacteroidota</taxon>
        <taxon>Flavobacteriia</taxon>
        <taxon>Flavobacteriales</taxon>
        <taxon>Flavobacteriaceae</taxon>
        <taxon>Nonlabens</taxon>
    </lineage>
</organism>
<dbReference type="InterPro" id="IPR051460">
    <property type="entry name" value="HdrC_iron-sulfur_subunit"/>
</dbReference>
<feature type="transmembrane region" description="Helical" evidence="6">
    <location>
        <begin position="65"/>
        <end position="89"/>
    </location>
</feature>
<dbReference type="OrthoDB" id="9769677at2"/>
<keyword evidence="9" id="KW-1185">Reference proteome</keyword>
<evidence type="ECO:0000259" key="7">
    <source>
        <dbReference type="PROSITE" id="PS51379"/>
    </source>
</evidence>
<dbReference type="PANTHER" id="PTHR43255">
    <property type="entry name" value="IRON-SULFUR-BINDING OXIDOREDUCTASE FADF-RELATED-RELATED"/>
    <property type="match status" value="1"/>
</dbReference>
<feature type="domain" description="4Fe-4S ferredoxin-type" evidence="7">
    <location>
        <begin position="374"/>
        <end position="406"/>
    </location>
</feature>
<dbReference type="InterPro" id="IPR036197">
    <property type="entry name" value="NarG-like_sf"/>
</dbReference>
<dbReference type="AlphaFoldDB" id="W8W0L7"/>
<dbReference type="SUPFAM" id="SSF103501">
    <property type="entry name" value="Respiratory nitrate reductase 1 gamma chain"/>
    <property type="match status" value="1"/>
</dbReference>
<dbReference type="InterPro" id="IPR017900">
    <property type="entry name" value="4Fe4S_Fe_S_CS"/>
</dbReference>
<sequence length="452" mass="51117">MEYLPNIIFAILLIGMVVFFATNIRKMIRNIKLGKEVDRSDRKGERWAQMARIALGQSKMIRRPIAGFLHVIVYVGFVIINIEVLEIIIDGLTGQHRIFAPFLGPVYDVLIATFEILAFLVLVSVIVFLLRRNIMNIRRFLARDLKGWPKNDANYILYFEVVLMALFLTMNATDLAIQQGVEAGRFTSEAATHYISAGSFPISSWMTPWFSDLSFETLLIIERTCWWLHIAGILIFLNYLYWSKHLHIMLAFPNVYLAKLTPQGQFTNMEAVTAEVKLMMDPNADPFAAPAEGADDAMPAALGANDIFDLNQVQLLNAYTCTECGRCSAECPANITGKKLSPRKIMMDTRDRLEEVGAVINKQGEWKDDGKTLLHNYITPEELWACTTCNACVEACPIGIDPLSIIMEMRRYLVLENSAAPTELNATMSNIENNGAPWPYNQMDRLNWANEI</sequence>
<dbReference type="SUPFAM" id="SSF46548">
    <property type="entry name" value="alpha-helical ferredoxin"/>
    <property type="match status" value="1"/>
</dbReference>
<evidence type="ECO:0000256" key="6">
    <source>
        <dbReference type="SAM" id="Phobius"/>
    </source>
</evidence>
<dbReference type="Gene3D" id="1.10.1060.10">
    <property type="entry name" value="Alpha-helical ferredoxin"/>
    <property type="match status" value="1"/>
</dbReference>
<keyword evidence="3" id="KW-0560">Oxidoreductase</keyword>
<feature type="transmembrane region" description="Helical" evidence="6">
    <location>
        <begin position="226"/>
        <end position="242"/>
    </location>
</feature>
<keyword evidence="1" id="KW-0004">4Fe-4S</keyword>
<dbReference type="PANTHER" id="PTHR43255:SF1">
    <property type="entry name" value="IRON-SULFUR-BINDING OXIDOREDUCTASE FADF-RELATED"/>
    <property type="match status" value="1"/>
</dbReference>
<evidence type="ECO:0000313" key="8">
    <source>
        <dbReference type="EMBL" id="BAO56546.1"/>
    </source>
</evidence>
<evidence type="ECO:0000256" key="3">
    <source>
        <dbReference type="ARBA" id="ARBA00023002"/>
    </source>
</evidence>
<dbReference type="GO" id="GO:0046872">
    <property type="term" value="F:metal ion binding"/>
    <property type="evidence" value="ECO:0007669"/>
    <property type="project" value="UniProtKB-KW"/>
</dbReference>
<dbReference type="EMBL" id="AP014548">
    <property type="protein sequence ID" value="BAO56546.1"/>
    <property type="molecule type" value="Genomic_DNA"/>
</dbReference>
<dbReference type="KEGG" id="nmf:NMS_2537"/>
<feature type="transmembrane region" description="Helical" evidence="6">
    <location>
        <begin position="6"/>
        <end position="24"/>
    </location>
</feature>
<dbReference type="PROSITE" id="PS00198">
    <property type="entry name" value="4FE4S_FER_1"/>
    <property type="match status" value="1"/>
</dbReference>
<name>W8W0L7_9FLAO</name>
<keyword evidence="6" id="KW-0472">Membrane</keyword>
<dbReference type="RefSeq" id="WP_041497047.1">
    <property type="nucleotide sequence ID" value="NZ_AP014548.1"/>
</dbReference>
<feature type="transmembrane region" description="Helical" evidence="6">
    <location>
        <begin position="109"/>
        <end position="131"/>
    </location>
</feature>
<dbReference type="GO" id="GO:0016491">
    <property type="term" value="F:oxidoreductase activity"/>
    <property type="evidence" value="ECO:0007669"/>
    <property type="project" value="UniProtKB-KW"/>
</dbReference>
<dbReference type="GO" id="GO:0005886">
    <property type="term" value="C:plasma membrane"/>
    <property type="evidence" value="ECO:0007669"/>
    <property type="project" value="TreeGrafter"/>
</dbReference>
<accession>W8W0L7</accession>
<keyword evidence="6" id="KW-0812">Transmembrane</keyword>
<keyword evidence="5" id="KW-0411">Iron-sulfur</keyword>
<dbReference type="Pfam" id="PF13187">
    <property type="entry name" value="Fer4_9"/>
    <property type="match status" value="1"/>
</dbReference>
<evidence type="ECO:0000256" key="5">
    <source>
        <dbReference type="ARBA" id="ARBA00023014"/>
    </source>
</evidence>